<dbReference type="EMBL" id="QGLE01000003">
    <property type="protein sequence ID" value="PWR24595.1"/>
    <property type="molecule type" value="Genomic_DNA"/>
</dbReference>
<dbReference type="RefSeq" id="WP_109904180.1">
    <property type="nucleotide sequence ID" value="NZ_QGLE01000003.1"/>
</dbReference>
<dbReference type="AlphaFoldDB" id="A0A317EHB7"/>
<name>A0A317EHB7_9PROT</name>
<evidence type="ECO:0000313" key="1">
    <source>
        <dbReference type="EMBL" id="PWR24595.1"/>
    </source>
</evidence>
<evidence type="ECO:0000313" key="2">
    <source>
        <dbReference type="Proteomes" id="UP000245461"/>
    </source>
</evidence>
<comment type="caution">
    <text evidence="1">The sequence shown here is derived from an EMBL/GenBank/DDBJ whole genome shotgun (WGS) entry which is preliminary data.</text>
</comment>
<dbReference type="Proteomes" id="UP000245461">
    <property type="component" value="Unassembled WGS sequence"/>
</dbReference>
<protein>
    <submittedName>
        <fullName evidence="1">Uncharacterized protein</fullName>
    </submittedName>
</protein>
<gene>
    <name evidence="1" type="ORF">DKG74_07255</name>
</gene>
<keyword evidence="2" id="KW-1185">Reference proteome</keyword>
<accession>A0A317EHB7</accession>
<organism evidence="1 2">
    <name type="scientific">Zavarzinia aquatilis</name>
    <dbReference type="NCBI Taxonomy" id="2211142"/>
    <lineage>
        <taxon>Bacteria</taxon>
        <taxon>Pseudomonadati</taxon>
        <taxon>Pseudomonadota</taxon>
        <taxon>Alphaproteobacteria</taxon>
        <taxon>Rhodospirillales</taxon>
        <taxon>Zavarziniaceae</taxon>
        <taxon>Zavarzinia</taxon>
    </lineage>
</organism>
<reference evidence="1 2" key="1">
    <citation type="submission" date="2018-05" db="EMBL/GenBank/DDBJ databases">
        <title>Zavarzinia sp. HR-AS.</title>
        <authorList>
            <person name="Lee Y."/>
            <person name="Jeon C.O."/>
        </authorList>
    </citation>
    <scope>NUCLEOTIDE SEQUENCE [LARGE SCALE GENOMIC DNA]</scope>
    <source>
        <strain evidence="1 2">HR-AS</strain>
    </source>
</reference>
<sequence>MTKITCTYAYPADGRGYPESGLTALEVAQARLSHDGHRYDLRREEGGWQLYVSQGSVNSAAGKMVAAWDGASPYGKLLFSRAATESDAWDDLAPRIVTASWSDVPEAMTDADYQAMMAEG</sequence>
<proteinExistence type="predicted"/>